<name>A0ABP8UXV9_9ACTN</name>
<evidence type="ECO:0008006" key="5">
    <source>
        <dbReference type="Google" id="ProtNLM"/>
    </source>
</evidence>
<keyword evidence="1" id="KW-0175">Coiled coil</keyword>
<dbReference type="Pfam" id="PF02575">
    <property type="entry name" value="YbaB_DNA_bd"/>
    <property type="match status" value="1"/>
</dbReference>
<dbReference type="InterPro" id="IPR004401">
    <property type="entry name" value="YbaB/EbfC"/>
</dbReference>
<dbReference type="InterPro" id="IPR036894">
    <property type="entry name" value="YbaB-like_sf"/>
</dbReference>
<keyword evidence="4" id="KW-1185">Reference proteome</keyword>
<feature type="region of interest" description="Disordered" evidence="2">
    <location>
        <begin position="107"/>
        <end position="128"/>
    </location>
</feature>
<evidence type="ECO:0000256" key="1">
    <source>
        <dbReference type="SAM" id="Coils"/>
    </source>
</evidence>
<dbReference type="Proteomes" id="UP001501442">
    <property type="component" value="Unassembled WGS sequence"/>
</dbReference>
<dbReference type="EMBL" id="BAABHK010000035">
    <property type="protein sequence ID" value="GAA4640703.1"/>
    <property type="molecule type" value="Genomic_DNA"/>
</dbReference>
<evidence type="ECO:0000256" key="2">
    <source>
        <dbReference type="SAM" id="MobiDB-lite"/>
    </source>
</evidence>
<reference evidence="4" key="1">
    <citation type="journal article" date="2019" name="Int. J. Syst. Evol. Microbiol.">
        <title>The Global Catalogue of Microorganisms (GCM) 10K type strain sequencing project: providing services to taxonomists for standard genome sequencing and annotation.</title>
        <authorList>
            <consortium name="The Broad Institute Genomics Platform"/>
            <consortium name="The Broad Institute Genome Sequencing Center for Infectious Disease"/>
            <person name="Wu L."/>
            <person name="Ma J."/>
        </authorList>
    </citation>
    <scope>NUCLEOTIDE SEQUENCE [LARGE SCALE GENOMIC DNA]</scope>
    <source>
        <strain evidence="4">JCM 17939</strain>
    </source>
</reference>
<accession>A0ABP8UXV9</accession>
<feature type="coiled-coil region" evidence="1">
    <location>
        <begin position="14"/>
        <end position="41"/>
    </location>
</feature>
<comment type="caution">
    <text evidence="3">The sequence shown here is derived from an EMBL/GenBank/DDBJ whole genome shotgun (WGS) entry which is preliminary data.</text>
</comment>
<evidence type="ECO:0000313" key="3">
    <source>
        <dbReference type="EMBL" id="GAA4640703.1"/>
    </source>
</evidence>
<dbReference type="SUPFAM" id="SSF82607">
    <property type="entry name" value="YbaB-like"/>
    <property type="match status" value="1"/>
</dbReference>
<protein>
    <recommendedName>
        <fullName evidence="5">YbaB/EbfC family nucleoid-associated protein</fullName>
    </recommendedName>
</protein>
<organism evidence="3 4">
    <name type="scientific">Actinoallomurus vinaceus</name>
    <dbReference type="NCBI Taxonomy" id="1080074"/>
    <lineage>
        <taxon>Bacteria</taxon>
        <taxon>Bacillati</taxon>
        <taxon>Actinomycetota</taxon>
        <taxon>Actinomycetes</taxon>
        <taxon>Streptosporangiales</taxon>
        <taxon>Thermomonosporaceae</taxon>
        <taxon>Actinoallomurus</taxon>
    </lineage>
</organism>
<evidence type="ECO:0000313" key="4">
    <source>
        <dbReference type="Proteomes" id="UP001501442"/>
    </source>
</evidence>
<gene>
    <name evidence="3" type="ORF">GCM10023196_107290</name>
</gene>
<sequence>MIPYEGAVDASKGMEGVRKQLTEQAERFAELREKLAEVRGRGEAAEGKVVVEVAPGGALKSVQIDPRAMKLGSEVLAEAVLEAAGKAFQDLTDQTSELMKPAFGDPEKLAEEWGAGKPDGPGSPKEAMSRAMGMFEDIFKRYS</sequence>
<dbReference type="Gene3D" id="3.30.1310.10">
    <property type="entry name" value="Nucleoid-associated protein YbaB-like domain"/>
    <property type="match status" value="1"/>
</dbReference>
<dbReference type="RefSeq" id="WP_345444573.1">
    <property type="nucleotide sequence ID" value="NZ_BAABHK010000035.1"/>
</dbReference>
<proteinExistence type="predicted"/>